<protein>
    <submittedName>
        <fullName evidence="1">Uncharacterized protein</fullName>
    </submittedName>
</protein>
<evidence type="ECO:0000313" key="1">
    <source>
        <dbReference type="EMBL" id="TYG66460.1"/>
    </source>
</evidence>
<reference evidence="1 2" key="1">
    <citation type="submission" date="2019-06" db="EMBL/GenBank/DDBJ databases">
        <title>WGS assembly of Gossypium darwinii.</title>
        <authorList>
            <person name="Chen Z.J."/>
            <person name="Sreedasyam A."/>
            <person name="Ando A."/>
            <person name="Song Q."/>
            <person name="De L."/>
            <person name="Hulse-Kemp A."/>
            <person name="Ding M."/>
            <person name="Ye W."/>
            <person name="Kirkbride R."/>
            <person name="Jenkins J."/>
            <person name="Plott C."/>
            <person name="Lovell J."/>
            <person name="Lin Y.-M."/>
            <person name="Vaughn R."/>
            <person name="Liu B."/>
            <person name="Li W."/>
            <person name="Simpson S."/>
            <person name="Scheffler B."/>
            <person name="Saski C."/>
            <person name="Grover C."/>
            <person name="Hu G."/>
            <person name="Conover J."/>
            <person name="Carlson J."/>
            <person name="Shu S."/>
            <person name="Boston L."/>
            <person name="Williams M."/>
            <person name="Peterson D."/>
            <person name="Mcgee K."/>
            <person name="Jones D."/>
            <person name="Wendel J."/>
            <person name="Stelly D."/>
            <person name="Grimwood J."/>
            <person name="Schmutz J."/>
        </authorList>
    </citation>
    <scope>NUCLEOTIDE SEQUENCE [LARGE SCALE GENOMIC DNA]</scope>
    <source>
        <strain evidence="1">1808015.09</strain>
    </source>
</reference>
<proteinExistence type="predicted"/>
<sequence>MYLEFPFPHVAPTWSLQARCSPTSLVASFSIFLRRLHHGPCYSTILIAPNLAIGGYSRLSIV</sequence>
<dbReference type="EMBL" id="CM017705">
    <property type="protein sequence ID" value="TYG66460.1"/>
    <property type="molecule type" value="Genomic_DNA"/>
</dbReference>
<evidence type="ECO:0000313" key="2">
    <source>
        <dbReference type="Proteomes" id="UP000323506"/>
    </source>
</evidence>
<keyword evidence="2" id="KW-1185">Reference proteome</keyword>
<gene>
    <name evidence="1" type="ORF">ES288_D05G002500v1</name>
</gene>
<dbReference type="AlphaFoldDB" id="A0A5D2CCL1"/>
<dbReference type="Proteomes" id="UP000323506">
    <property type="component" value="Chromosome D05"/>
</dbReference>
<accession>A0A5D2CCL1</accession>
<organism evidence="1 2">
    <name type="scientific">Gossypium darwinii</name>
    <name type="common">Darwin's cotton</name>
    <name type="synonym">Gossypium barbadense var. darwinii</name>
    <dbReference type="NCBI Taxonomy" id="34276"/>
    <lineage>
        <taxon>Eukaryota</taxon>
        <taxon>Viridiplantae</taxon>
        <taxon>Streptophyta</taxon>
        <taxon>Embryophyta</taxon>
        <taxon>Tracheophyta</taxon>
        <taxon>Spermatophyta</taxon>
        <taxon>Magnoliopsida</taxon>
        <taxon>eudicotyledons</taxon>
        <taxon>Gunneridae</taxon>
        <taxon>Pentapetalae</taxon>
        <taxon>rosids</taxon>
        <taxon>malvids</taxon>
        <taxon>Malvales</taxon>
        <taxon>Malvaceae</taxon>
        <taxon>Malvoideae</taxon>
        <taxon>Gossypium</taxon>
    </lineage>
</organism>
<name>A0A5D2CCL1_GOSDA</name>